<feature type="transmembrane region" description="Helical" evidence="6">
    <location>
        <begin position="86"/>
        <end position="106"/>
    </location>
</feature>
<evidence type="ECO:0000256" key="6">
    <source>
        <dbReference type="SAM" id="Phobius"/>
    </source>
</evidence>
<evidence type="ECO:0000256" key="4">
    <source>
        <dbReference type="ARBA" id="ARBA00022989"/>
    </source>
</evidence>
<feature type="transmembrane region" description="Helical" evidence="6">
    <location>
        <begin position="174"/>
        <end position="193"/>
    </location>
</feature>
<evidence type="ECO:0000256" key="1">
    <source>
        <dbReference type="ARBA" id="ARBA00004141"/>
    </source>
</evidence>
<evidence type="ECO:0000256" key="5">
    <source>
        <dbReference type="ARBA" id="ARBA00023136"/>
    </source>
</evidence>
<feature type="transmembrane region" description="Helical" evidence="6">
    <location>
        <begin position="118"/>
        <end position="136"/>
    </location>
</feature>
<dbReference type="STRING" id="1449350.OCH239_10515"/>
<dbReference type="PANTHER" id="PTHR32322">
    <property type="entry name" value="INNER MEMBRANE TRANSPORTER"/>
    <property type="match status" value="1"/>
</dbReference>
<dbReference type="eggNOG" id="COG0697">
    <property type="taxonomic scope" value="Bacteria"/>
</dbReference>
<feature type="domain" description="EamA" evidence="7">
    <location>
        <begin position="143"/>
        <end position="274"/>
    </location>
</feature>
<accession>X7EE14</accession>
<evidence type="ECO:0000256" key="3">
    <source>
        <dbReference type="ARBA" id="ARBA00022692"/>
    </source>
</evidence>
<dbReference type="OrthoDB" id="5430053at2"/>
<dbReference type="InterPro" id="IPR037185">
    <property type="entry name" value="EmrE-like"/>
</dbReference>
<keyword evidence="5 6" id="KW-0472">Membrane</keyword>
<evidence type="ECO:0000256" key="2">
    <source>
        <dbReference type="ARBA" id="ARBA00007362"/>
    </source>
</evidence>
<comment type="similarity">
    <text evidence="2">Belongs to the EamA transporter family.</text>
</comment>
<feature type="transmembrane region" description="Helical" evidence="6">
    <location>
        <begin position="60"/>
        <end position="80"/>
    </location>
</feature>
<feature type="transmembrane region" description="Helical" evidence="6">
    <location>
        <begin position="205"/>
        <end position="223"/>
    </location>
</feature>
<dbReference type="InterPro" id="IPR000620">
    <property type="entry name" value="EamA_dom"/>
</dbReference>
<dbReference type="SUPFAM" id="SSF103481">
    <property type="entry name" value="Multidrug resistance efflux transporter EmrE"/>
    <property type="match status" value="2"/>
</dbReference>
<dbReference type="EMBL" id="JALZ01000027">
    <property type="protein sequence ID" value="ETX13406.1"/>
    <property type="molecule type" value="Genomic_DNA"/>
</dbReference>
<keyword evidence="4 6" id="KW-1133">Transmembrane helix</keyword>
<dbReference type="GO" id="GO:0016020">
    <property type="term" value="C:membrane"/>
    <property type="evidence" value="ECO:0007669"/>
    <property type="project" value="UniProtKB-SubCell"/>
</dbReference>
<keyword evidence="9" id="KW-1185">Reference proteome</keyword>
<evidence type="ECO:0000313" key="9">
    <source>
        <dbReference type="Proteomes" id="UP000022447"/>
    </source>
</evidence>
<evidence type="ECO:0000259" key="7">
    <source>
        <dbReference type="Pfam" id="PF00892"/>
    </source>
</evidence>
<reference evidence="8 9" key="1">
    <citation type="submission" date="2014-01" db="EMBL/GenBank/DDBJ databases">
        <title>Roseivivax halodurans JCM 10272 Genome Sequencing.</title>
        <authorList>
            <person name="Lai Q."/>
            <person name="Li G."/>
            <person name="Shao Z."/>
        </authorList>
    </citation>
    <scope>NUCLEOTIDE SEQUENCE [LARGE SCALE GENOMIC DNA]</scope>
    <source>
        <strain evidence="8 9">JCM 10272</strain>
    </source>
</reference>
<comment type="subcellular location">
    <subcellularLocation>
        <location evidence="1">Membrane</location>
        <topology evidence="1">Multi-pass membrane protein</topology>
    </subcellularLocation>
</comment>
<dbReference type="Proteomes" id="UP000022447">
    <property type="component" value="Unassembled WGS sequence"/>
</dbReference>
<feature type="transmembrane region" description="Helical" evidence="6">
    <location>
        <begin position="142"/>
        <end position="162"/>
    </location>
</feature>
<dbReference type="Gene3D" id="1.10.3730.20">
    <property type="match status" value="1"/>
</dbReference>
<gene>
    <name evidence="8" type="ORF">OCH239_10515</name>
</gene>
<organism evidence="8 9">
    <name type="scientific">Roseivivax halodurans JCM 10272</name>
    <dbReference type="NCBI Taxonomy" id="1449350"/>
    <lineage>
        <taxon>Bacteria</taxon>
        <taxon>Pseudomonadati</taxon>
        <taxon>Pseudomonadota</taxon>
        <taxon>Alphaproteobacteria</taxon>
        <taxon>Rhodobacterales</taxon>
        <taxon>Roseobacteraceae</taxon>
        <taxon>Roseivivax</taxon>
    </lineage>
</organism>
<dbReference type="AlphaFoldDB" id="X7EE14"/>
<feature type="domain" description="EamA" evidence="7">
    <location>
        <begin position="7"/>
        <end position="133"/>
    </location>
</feature>
<evidence type="ECO:0000313" key="8">
    <source>
        <dbReference type="EMBL" id="ETX13406.1"/>
    </source>
</evidence>
<dbReference type="InterPro" id="IPR050638">
    <property type="entry name" value="AA-Vitamin_Transporters"/>
</dbReference>
<dbReference type="PANTHER" id="PTHR32322:SF2">
    <property type="entry name" value="EAMA DOMAIN-CONTAINING PROTEIN"/>
    <property type="match status" value="1"/>
</dbReference>
<name>X7EE14_9RHOB</name>
<proteinExistence type="inferred from homology"/>
<dbReference type="Pfam" id="PF00892">
    <property type="entry name" value="EamA"/>
    <property type="match status" value="2"/>
</dbReference>
<dbReference type="RefSeq" id="WP_037265187.1">
    <property type="nucleotide sequence ID" value="NZ_JALZ01000027.1"/>
</dbReference>
<sequence length="293" mass="30767">MPRSLDVLLTALAPTMWGSTYIVTTELLPEGYPITAAMLRALPAGLLLLLVVRSLPHGRWIVRALVLGALNFSVFWWLLFVSAYRLPGGVAATIGAVQPLIVLVLARHMMKQPIARTGLIAGIVGVVGVGLLVLTPEAALDTVGIFAALGGASSMALGTVLTKTWQPPVSPLTLTAWQLTAGGILLLPAALMFEPPLPPLSVSNVAGFAYLGLVGGAMTYILWFRGIALLGPSAVSPLGRLSPVAAVLLGWFILDQTLNPLQSFGMVLAIASAWFGQRSQKTQPETAAPPQRA</sequence>
<feature type="transmembrane region" description="Helical" evidence="6">
    <location>
        <begin position="34"/>
        <end position="53"/>
    </location>
</feature>
<comment type="caution">
    <text evidence="8">The sequence shown here is derived from an EMBL/GenBank/DDBJ whole genome shotgun (WGS) entry which is preliminary data.</text>
</comment>
<dbReference type="PATRIC" id="fig|1449350.3.peg.3431"/>
<protein>
    <submittedName>
        <fullName evidence="8">ABC transporter permease</fullName>
    </submittedName>
</protein>
<keyword evidence="3 6" id="KW-0812">Transmembrane</keyword>